<accession>A0A5J9SFK7</accession>
<dbReference type="EMBL" id="RWGY01000904">
    <property type="protein sequence ID" value="TVT98070.1"/>
    <property type="molecule type" value="Genomic_DNA"/>
</dbReference>
<dbReference type="PROSITE" id="PS50144">
    <property type="entry name" value="MATH"/>
    <property type="match status" value="1"/>
</dbReference>
<comment type="pathway">
    <text evidence="1">Protein modification; protein ubiquitination.</text>
</comment>
<dbReference type="SMART" id="SM00225">
    <property type="entry name" value="BTB"/>
    <property type="match status" value="1"/>
</dbReference>
<dbReference type="PANTHER" id="PTHR26379">
    <property type="entry name" value="BTB/POZ AND MATH DOMAIN-CONTAINING PROTEIN 1"/>
    <property type="match status" value="1"/>
</dbReference>
<protein>
    <recommendedName>
        <fullName evidence="7">BTB domain-containing protein</fullName>
    </recommendedName>
</protein>
<dbReference type="Gene3D" id="3.30.710.10">
    <property type="entry name" value="Potassium Channel Kv1.1, Chain A"/>
    <property type="match status" value="1"/>
</dbReference>
<dbReference type="Pfam" id="PF00651">
    <property type="entry name" value="BTB"/>
    <property type="match status" value="1"/>
</dbReference>
<dbReference type="Proteomes" id="UP000324897">
    <property type="component" value="Unassembled WGS sequence"/>
</dbReference>
<dbReference type="CDD" id="cd00121">
    <property type="entry name" value="MATH"/>
    <property type="match status" value="1"/>
</dbReference>
<dbReference type="GO" id="GO:0016567">
    <property type="term" value="P:protein ubiquitination"/>
    <property type="evidence" value="ECO:0007669"/>
    <property type="project" value="InterPro"/>
</dbReference>
<dbReference type="PROSITE" id="PS50097">
    <property type="entry name" value="BTB"/>
    <property type="match status" value="1"/>
</dbReference>
<feature type="domain" description="MATH" evidence="4">
    <location>
        <begin position="15"/>
        <end position="146"/>
    </location>
</feature>
<dbReference type="InterPro" id="IPR045005">
    <property type="entry name" value="BPM1-6"/>
</dbReference>
<dbReference type="Gramene" id="TVT98070">
    <property type="protein sequence ID" value="TVT98070"/>
    <property type="gene ID" value="EJB05_56645"/>
</dbReference>
<sequence>MATCDSASADVRGDEGRILLSIDRYWDRKEEFPNGHCKESPPIKIGGCSWRFCFYPNGASSSSSDYISIYLALDGRVARPVRARATFTLFDRAGKPVPDHSVDTGVREYSRVGFGFGCDEFARKDFLEASESERIPDGYVLIMCDVSVDRPAAPRFCLHDRFGLRQDVTLLVGGETFTAHRHVLAARSPAFVAEIFSGDSTAGDFIRVDGMSAQVFEAFLHFVYGDALPEMSEQEEPEMAEHLLAAADRFDMQELKLICEEILIGYIDENTAARMLELSVQHRCQMLKEACIEFLENHPALDAVMATDDGLVEHVANSCPALLKGLCADWFEDDESVQDDLVMGV</sequence>
<dbReference type="Pfam" id="PF24570">
    <property type="entry name" value="BACK_BPM_SPOP"/>
    <property type="match status" value="1"/>
</dbReference>
<dbReference type="Pfam" id="PF22486">
    <property type="entry name" value="MATH_2"/>
    <property type="match status" value="1"/>
</dbReference>
<dbReference type="InterPro" id="IPR056423">
    <property type="entry name" value="BACK_BPM_SPOP"/>
</dbReference>
<feature type="domain" description="BTB" evidence="3">
    <location>
        <begin position="166"/>
        <end position="232"/>
    </location>
</feature>
<feature type="non-terminal residue" evidence="5">
    <location>
        <position position="1"/>
    </location>
</feature>
<proteinExistence type="inferred from homology"/>
<dbReference type="OrthoDB" id="680218at2759"/>
<dbReference type="AlphaFoldDB" id="A0A5J9SFK7"/>
<dbReference type="InterPro" id="IPR000210">
    <property type="entry name" value="BTB/POZ_dom"/>
</dbReference>
<dbReference type="SUPFAM" id="SSF49599">
    <property type="entry name" value="TRAF domain-like"/>
    <property type="match status" value="1"/>
</dbReference>
<dbReference type="InterPro" id="IPR011333">
    <property type="entry name" value="SKP1/BTB/POZ_sf"/>
</dbReference>
<dbReference type="SUPFAM" id="SSF54695">
    <property type="entry name" value="POZ domain"/>
    <property type="match status" value="1"/>
</dbReference>
<dbReference type="InterPro" id="IPR008974">
    <property type="entry name" value="TRAF-like"/>
</dbReference>
<name>A0A5J9SFK7_9POAL</name>
<dbReference type="Gene3D" id="1.25.40.420">
    <property type="match status" value="1"/>
</dbReference>
<evidence type="ECO:0000256" key="2">
    <source>
        <dbReference type="ARBA" id="ARBA00010846"/>
    </source>
</evidence>
<evidence type="ECO:0000256" key="1">
    <source>
        <dbReference type="ARBA" id="ARBA00004906"/>
    </source>
</evidence>
<dbReference type="InterPro" id="IPR002083">
    <property type="entry name" value="MATH/TRAF_dom"/>
</dbReference>
<keyword evidence="6" id="KW-1185">Reference proteome</keyword>
<comment type="caution">
    <text evidence="5">The sequence shown here is derived from an EMBL/GenBank/DDBJ whole genome shotgun (WGS) entry which is preliminary data.</text>
</comment>
<reference evidence="5 6" key="1">
    <citation type="journal article" date="2019" name="Sci. Rep.">
        <title>A high-quality genome of Eragrostis curvula grass provides insights into Poaceae evolution and supports new strategies to enhance forage quality.</title>
        <authorList>
            <person name="Carballo J."/>
            <person name="Santos B.A.C.M."/>
            <person name="Zappacosta D."/>
            <person name="Garbus I."/>
            <person name="Selva J.P."/>
            <person name="Gallo C.A."/>
            <person name="Diaz A."/>
            <person name="Albertini E."/>
            <person name="Caccamo M."/>
            <person name="Echenique V."/>
        </authorList>
    </citation>
    <scope>NUCLEOTIDE SEQUENCE [LARGE SCALE GENOMIC DNA]</scope>
    <source>
        <strain evidence="6">cv. Victoria</strain>
        <tissue evidence="5">Leaf</tissue>
    </source>
</reference>
<evidence type="ECO:0000259" key="3">
    <source>
        <dbReference type="PROSITE" id="PS50097"/>
    </source>
</evidence>
<dbReference type="PANTHER" id="PTHR26379:SF422">
    <property type="entry name" value="BTB DOMAIN-CONTAINING PROTEIN"/>
    <property type="match status" value="1"/>
</dbReference>
<organism evidence="5 6">
    <name type="scientific">Eragrostis curvula</name>
    <name type="common">weeping love grass</name>
    <dbReference type="NCBI Taxonomy" id="38414"/>
    <lineage>
        <taxon>Eukaryota</taxon>
        <taxon>Viridiplantae</taxon>
        <taxon>Streptophyta</taxon>
        <taxon>Embryophyta</taxon>
        <taxon>Tracheophyta</taxon>
        <taxon>Spermatophyta</taxon>
        <taxon>Magnoliopsida</taxon>
        <taxon>Liliopsida</taxon>
        <taxon>Poales</taxon>
        <taxon>Poaceae</taxon>
        <taxon>PACMAD clade</taxon>
        <taxon>Chloridoideae</taxon>
        <taxon>Eragrostideae</taxon>
        <taxon>Eragrostidinae</taxon>
        <taxon>Eragrostis</taxon>
    </lineage>
</organism>
<gene>
    <name evidence="5" type="ORF">EJB05_56645</name>
</gene>
<evidence type="ECO:0000313" key="6">
    <source>
        <dbReference type="Proteomes" id="UP000324897"/>
    </source>
</evidence>
<evidence type="ECO:0000259" key="4">
    <source>
        <dbReference type="PROSITE" id="PS50144"/>
    </source>
</evidence>
<evidence type="ECO:0008006" key="7">
    <source>
        <dbReference type="Google" id="ProtNLM"/>
    </source>
</evidence>
<dbReference type="Gene3D" id="2.60.210.10">
    <property type="entry name" value="Apoptosis, Tumor Necrosis Factor Receptor Associated Protein 2, Chain A"/>
    <property type="match status" value="1"/>
</dbReference>
<evidence type="ECO:0000313" key="5">
    <source>
        <dbReference type="EMBL" id="TVT98070.1"/>
    </source>
</evidence>
<comment type="similarity">
    <text evidence="2">Belongs to the Tdpoz family.</text>
</comment>